<sequence>MSDPELYIPCPGRADKRGRQAQRTNEIPARLKCLGRKVPEHDGLLYQWYHRCGHFIWLSPVDYAEAERRRRERPNDDGPSPLPSPFTQSFSGQFGTVYRSSSDPNQFEFTPWELAVTDQSSNHISQDEMTALLQKRSASQAPTTPLSSSSSSGQQEFTLWELAVIENSSEHISRDEMTALLQKLSGPEAPPLVLPPPPPPPHHPLPSLSSPSLSSQLPLPSSSHNPMTSLSQPPAVNRKCANTKCKSRQVSKLCTNKMCKACCLRLARIWPRALQGIWLVR</sequence>
<organism evidence="2 3">
    <name type="scientific">Hydnomerulius pinastri MD-312</name>
    <dbReference type="NCBI Taxonomy" id="994086"/>
    <lineage>
        <taxon>Eukaryota</taxon>
        <taxon>Fungi</taxon>
        <taxon>Dikarya</taxon>
        <taxon>Basidiomycota</taxon>
        <taxon>Agaricomycotina</taxon>
        <taxon>Agaricomycetes</taxon>
        <taxon>Agaricomycetidae</taxon>
        <taxon>Boletales</taxon>
        <taxon>Boletales incertae sedis</taxon>
        <taxon>Leucogyrophana</taxon>
    </lineage>
</organism>
<keyword evidence="3" id="KW-1185">Reference proteome</keyword>
<protein>
    <submittedName>
        <fullName evidence="2">Uncharacterized protein</fullName>
    </submittedName>
</protein>
<feature type="compositionally biased region" description="Polar residues" evidence="1">
    <location>
        <begin position="225"/>
        <end position="234"/>
    </location>
</feature>
<evidence type="ECO:0000313" key="2">
    <source>
        <dbReference type="EMBL" id="KIJ59515.1"/>
    </source>
</evidence>
<dbReference type="AlphaFoldDB" id="A0A0C9VP93"/>
<dbReference type="HOGENOM" id="CLU_990649_0_0_1"/>
<feature type="compositionally biased region" description="Pro residues" evidence="1">
    <location>
        <begin position="188"/>
        <end position="204"/>
    </location>
</feature>
<name>A0A0C9VP93_9AGAM</name>
<gene>
    <name evidence="2" type="ORF">HYDPIDRAFT_118427</name>
</gene>
<feature type="compositionally biased region" description="Low complexity" evidence="1">
    <location>
        <begin position="205"/>
        <end position="224"/>
    </location>
</feature>
<feature type="region of interest" description="Disordered" evidence="1">
    <location>
        <begin position="68"/>
        <end position="87"/>
    </location>
</feature>
<evidence type="ECO:0000256" key="1">
    <source>
        <dbReference type="SAM" id="MobiDB-lite"/>
    </source>
</evidence>
<evidence type="ECO:0000313" key="3">
    <source>
        <dbReference type="Proteomes" id="UP000053820"/>
    </source>
</evidence>
<dbReference type="Proteomes" id="UP000053820">
    <property type="component" value="Unassembled WGS sequence"/>
</dbReference>
<dbReference type="EMBL" id="KN839886">
    <property type="protein sequence ID" value="KIJ59515.1"/>
    <property type="molecule type" value="Genomic_DNA"/>
</dbReference>
<feature type="region of interest" description="Disordered" evidence="1">
    <location>
        <begin position="186"/>
        <end position="238"/>
    </location>
</feature>
<reference evidence="2 3" key="1">
    <citation type="submission" date="2014-04" db="EMBL/GenBank/DDBJ databases">
        <title>Evolutionary Origins and Diversification of the Mycorrhizal Mutualists.</title>
        <authorList>
            <consortium name="DOE Joint Genome Institute"/>
            <consortium name="Mycorrhizal Genomics Consortium"/>
            <person name="Kohler A."/>
            <person name="Kuo A."/>
            <person name="Nagy L.G."/>
            <person name="Floudas D."/>
            <person name="Copeland A."/>
            <person name="Barry K.W."/>
            <person name="Cichocki N."/>
            <person name="Veneault-Fourrey C."/>
            <person name="LaButti K."/>
            <person name="Lindquist E.A."/>
            <person name="Lipzen A."/>
            <person name="Lundell T."/>
            <person name="Morin E."/>
            <person name="Murat C."/>
            <person name="Riley R."/>
            <person name="Ohm R."/>
            <person name="Sun H."/>
            <person name="Tunlid A."/>
            <person name="Henrissat B."/>
            <person name="Grigoriev I.V."/>
            <person name="Hibbett D.S."/>
            <person name="Martin F."/>
        </authorList>
    </citation>
    <scope>NUCLEOTIDE SEQUENCE [LARGE SCALE GENOMIC DNA]</scope>
    <source>
        <strain evidence="2 3">MD-312</strain>
    </source>
</reference>
<accession>A0A0C9VP93</accession>
<proteinExistence type="predicted"/>